<accession>A0A0M2NN84</accession>
<dbReference type="EMBL" id="LAYJ01000068">
    <property type="protein sequence ID" value="KKI51665.1"/>
    <property type="molecule type" value="Genomic_DNA"/>
</dbReference>
<protein>
    <submittedName>
        <fullName evidence="1">Uncharacterized protein</fullName>
    </submittedName>
</protein>
<gene>
    <name evidence="1" type="ORF">CHK_0832</name>
</gene>
<organism evidence="1 2">
    <name type="scientific">Christensenella hongkongensis</name>
    <dbReference type="NCBI Taxonomy" id="270498"/>
    <lineage>
        <taxon>Bacteria</taxon>
        <taxon>Bacillati</taxon>
        <taxon>Bacillota</taxon>
        <taxon>Clostridia</taxon>
        <taxon>Christensenellales</taxon>
        <taxon>Christensenellaceae</taxon>
        <taxon>Christensenella</taxon>
    </lineage>
</organism>
<dbReference type="AlphaFoldDB" id="A0A0M2NN84"/>
<sequence>MISAQGAMKPRSRTVWYAFIVHDLCAKINAMLVKNASRM</sequence>
<comment type="caution">
    <text evidence="1">The sequence shown here is derived from an EMBL/GenBank/DDBJ whole genome shotgun (WGS) entry which is preliminary data.</text>
</comment>
<name>A0A0M2NN84_9FIRM</name>
<evidence type="ECO:0000313" key="1">
    <source>
        <dbReference type="EMBL" id="KKI51665.1"/>
    </source>
</evidence>
<proteinExistence type="predicted"/>
<keyword evidence="2" id="KW-1185">Reference proteome</keyword>
<reference evidence="1 2" key="1">
    <citation type="submission" date="2015-04" db="EMBL/GenBank/DDBJ databases">
        <title>Draft genome sequence of bacteremic isolate Catabacter hongkongensis type strain HKU16T.</title>
        <authorList>
            <person name="Lau S.K."/>
            <person name="Teng J.L."/>
            <person name="Huang Y."/>
            <person name="Curreem S.O."/>
            <person name="Tsui S.K."/>
            <person name="Woo P.C."/>
        </authorList>
    </citation>
    <scope>NUCLEOTIDE SEQUENCE [LARGE SCALE GENOMIC DNA]</scope>
    <source>
        <strain evidence="1 2">HKU16</strain>
    </source>
</reference>
<dbReference type="STRING" id="270498.CHK_0832"/>
<evidence type="ECO:0000313" key="2">
    <source>
        <dbReference type="Proteomes" id="UP000034076"/>
    </source>
</evidence>
<dbReference type="Proteomes" id="UP000034076">
    <property type="component" value="Unassembled WGS sequence"/>
</dbReference>